<keyword evidence="3" id="KW-1185">Reference proteome</keyword>
<comment type="caution">
    <text evidence="2">The sequence shown here is derived from an EMBL/GenBank/DDBJ whole genome shotgun (WGS) entry which is preliminary data.</text>
</comment>
<dbReference type="NCBIfam" id="NF005300">
    <property type="entry name" value="PRK06828.1"/>
    <property type="match status" value="1"/>
</dbReference>
<dbReference type="Gene3D" id="3.90.1300.10">
    <property type="entry name" value="Amidase signature (AS) domain"/>
    <property type="match status" value="1"/>
</dbReference>
<dbReference type="InterPro" id="IPR036928">
    <property type="entry name" value="AS_sf"/>
</dbReference>
<dbReference type="GO" id="GO:0004040">
    <property type="term" value="F:amidase activity"/>
    <property type="evidence" value="ECO:0007669"/>
    <property type="project" value="UniProtKB-EC"/>
</dbReference>
<dbReference type="InterPro" id="IPR023631">
    <property type="entry name" value="Amidase_dom"/>
</dbReference>
<dbReference type="SUPFAM" id="SSF75304">
    <property type="entry name" value="Amidase signature (AS) enzymes"/>
    <property type="match status" value="1"/>
</dbReference>
<dbReference type="EC" id="3.5.1.4" evidence="2"/>
<dbReference type="RefSeq" id="WP_120112085.1">
    <property type="nucleotide sequence ID" value="NZ_QXQB01000003.1"/>
</dbReference>
<evidence type="ECO:0000259" key="1">
    <source>
        <dbReference type="Pfam" id="PF01425"/>
    </source>
</evidence>
<dbReference type="AlphaFoldDB" id="A0A3A6PL33"/>
<protein>
    <submittedName>
        <fullName evidence="2">Amidase</fullName>
        <ecNumber evidence="2">3.5.1.4</ecNumber>
    </submittedName>
</protein>
<dbReference type="PANTHER" id="PTHR42678">
    <property type="entry name" value="AMIDASE"/>
    <property type="match status" value="1"/>
</dbReference>
<evidence type="ECO:0000313" key="2">
    <source>
        <dbReference type="EMBL" id="RJX39059.1"/>
    </source>
</evidence>
<reference evidence="2 3" key="1">
    <citation type="submission" date="2018-09" db="EMBL/GenBank/DDBJ databases">
        <title>Paenibacillus aracenensis nov. sp. isolated from a cave in southern Spain.</title>
        <authorList>
            <person name="Jurado V."/>
            <person name="Gutierrez-Patricio S."/>
            <person name="Gonzalez-Pimentel J.L."/>
            <person name="Miller A.Z."/>
            <person name="Laiz L."/>
            <person name="Saiz-Jimenez C."/>
        </authorList>
    </citation>
    <scope>NUCLEOTIDE SEQUENCE [LARGE SCALE GENOMIC DNA]</scope>
    <source>
        <strain evidence="2 3">JCM 19203</strain>
    </source>
</reference>
<organism evidence="2 3">
    <name type="scientific">Paenibacillus pinisoli</name>
    <dbReference type="NCBI Taxonomy" id="1276110"/>
    <lineage>
        <taxon>Bacteria</taxon>
        <taxon>Bacillati</taxon>
        <taxon>Bacillota</taxon>
        <taxon>Bacilli</taxon>
        <taxon>Bacillales</taxon>
        <taxon>Paenibacillaceae</taxon>
        <taxon>Paenibacillus</taxon>
    </lineage>
</organism>
<gene>
    <name evidence="2" type="ORF">D3P09_16295</name>
</gene>
<keyword evidence="2" id="KW-0378">Hydrolase</keyword>
<proteinExistence type="predicted"/>
<sequence>MNMPLKEWVAEADIMSLQSAMESGRISSEELTAAYIDRIREINPLINAVLELNPDAITIARSLDAERKERGSRGKLHGIPILLKDNIDTGDRMHTSAGSVALANSRAAEDAHIAARLRAAGAVLLGKTNMTEWSNFMSSRMPAGYSSRGGQVLNPYGPGEMFVSGSSSGSAAAVAASLAAAAIGTETAGSIVGPAAQHALVGIKPTVGLASRSGIIPISYNQDTPGPLARTVEDAAILLGAIAGRDERDALTAAGGEAAGLDYTEFLDSSYVAQARIGIPRPYYEHLDEERLAIMEDAIAVLRREGATIVDHIPLPVEYSNWNQGVVGYEFKEGINAYLSRLDESSPVHSLTELIAYHRDHSEQALAYGQDTLEESDAAEMTKEQYDLEQATYKERARREGIEHLMRQEGLDALLLPGDADGKYMAARMGYPLVCVPAGYSKNGIIDPDGDSTKGPFGVIFSGPALSEPTLIKLAYGFEQATRHRIPPKLQKWM</sequence>
<dbReference type="Proteomes" id="UP000267798">
    <property type="component" value="Unassembled WGS sequence"/>
</dbReference>
<dbReference type="OrthoDB" id="9811471at2"/>
<name>A0A3A6PL33_9BACL</name>
<accession>A0A3A6PL33</accession>
<dbReference type="EMBL" id="QXQB01000003">
    <property type="protein sequence ID" value="RJX39059.1"/>
    <property type="molecule type" value="Genomic_DNA"/>
</dbReference>
<feature type="domain" description="Amidase" evidence="1">
    <location>
        <begin position="30"/>
        <end position="418"/>
    </location>
</feature>
<evidence type="ECO:0000313" key="3">
    <source>
        <dbReference type="Proteomes" id="UP000267798"/>
    </source>
</evidence>
<dbReference type="Pfam" id="PF01425">
    <property type="entry name" value="Amidase"/>
    <property type="match status" value="1"/>
</dbReference>
<dbReference type="PANTHER" id="PTHR42678:SF34">
    <property type="entry name" value="OS04G0183300 PROTEIN"/>
    <property type="match status" value="1"/>
</dbReference>